<accession>A0A5B7HBX2</accession>
<dbReference type="AlphaFoldDB" id="A0A5B7HBX2"/>
<evidence type="ECO:0000256" key="1">
    <source>
        <dbReference type="SAM" id="SignalP"/>
    </source>
</evidence>
<feature type="signal peptide" evidence="1">
    <location>
        <begin position="1"/>
        <end position="19"/>
    </location>
</feature>
<comment type="caution">
    <text evidence="2">The sequence shown here is derived from an EMBL/GenBank/DDBJ whole genome shotgun (WGS) entry which is preliminary data.</text>
</comment>
<proteinExistence type="predicted"/>
<organism evidence="2 3">
    <name type="scientific">Portunus trituberculatus</name>
    <name type="common">Swimming crab</name>
    <name type="synonym">Neptunus trituberculatus</name>
    <dbReference type="NCBI Taxonomy" id="210409"/>
    <lineage>
        <taxon>Eukaryota</taxon>
        <taxon>Metazoa</taxon>
        <taxon>Ecdysozoa</taxon>
        <taxon>Arthropoda</taxon>
        <taxon>Crustacea</taxon>
        <taxon>Multicrustacea</taxon>
        <taxon>Malacostraca</taxon>
        <taxon>Eumalacostraca</taxon>
        <taxon>Eucarida</taxon>
        <taxon>Decapoda</taxon>
        <taxon>Pleocyemata</taxon>
        <taxon>Brachyura</taxon>
        <taxon>Eubrachyura</taxon>
        <taxon>Portunoidea</taxon>
        <taxon>Portunidae</taxon>
        <taxon>Portuninae</taxon>
        <taxon>Portunus</taxon>
    </lineage>
</organism>
<dbReference type="EMBL" id="VSRR010030773">
    <property type="protein sequence ID" value="MPC70221.1"/>
    <property type="molecule type" value="Genomic_DNA"/>
</dbReference>
<reference evidence="2 3" key="1">
    <citation type="submission" date="2019-05" db="EMBL/GenBank/DDBJ databases">
        <title>Another draft genome of Portunus trituberculatus and its Hox gene families provides insights of decapod evolution.</title>
        <authorList>
            <person name="Jeong J.-H."/>
            <person name="Song I."/>
            <person name="Kim S."/>
            <person name="Choi T."/>
            <person name="Kim D."/>
            <person name="Ryu S."/>
            <person name="Kim W."/>
        </authorList>
    </citation>
    <scope>NUCLEOTIDE SEQUENCE [LARGE SCALE GENOMIC DNA]</scope>
    <source>
        <tissue evidence="2">Muscle</tissue>
    </source>
</reference>
<keyword evidence="3" id="KW-1185">Reference proteome</keyword>
<feature type="chain" id="PRO_5022811309" evidence="1">
    <location>
        <begin position="20"/>
        <end position="67"/>
    </location>
</feature>
<sequence length="67" mass="7486">MTPAACRLLLTAFVLLCWGGEEMLMGHEFWAMGKKGPLKAVLNEYLITNSCEEAPKRLRTTAWDSAL</sequence>
<gene>
    <name evidence="2" type="ORF">E2C01_064463</name>
</gene>
<evidence type="ECO:0000313" key="2">
    <source>
        <dbReference type="EMBL" id="MPC70221.1"/>
    </source>
</evidence>
<keyword evidence="1" id="KW-0732">Signal</keyword>
<protein>
    <submittedName>
        <fullName evidence="2">Uncharacterized protein</fullName>
    </submittedName>
</protein>
<evidence type="ECO:0000313" key="3">
    <source>
        <dbReference type="Proteomes" id="UP000324222"/>
    </source>
</evidence>
<dbReference type="Proteomes" id="UP000324222">
    <property type="component" value="Unassembled WGS sequence"/>
</dbReference>
<name>A0A5B7HBX2_PORTR</name>